<dbReference type="InterPro" id="IPR005158">
    <property type="entry name" value="BTAD"/>
</dbReference>
<gene>
    <name evidence="7" type="ORF">HDA39_007408</name>
</gene>
<dbReference type="InterPro" id="IPR011990">
    <property type="entry name" value="TPR-like_helical_dom_sf"/>
</dbReference>
<keyword evidence="3 5" id="KW-0238">DNA-binding</keyword>
<proteinExistence type="inferred from homology"/>
<organism evidence="7 8">
    <name type="scientific">Kribbella italica</name>
    <dbReference type="NCBI Taxonomy" id="1540520"/>
    <lineage>
        <taxon>Bacteria</taxon>
        <taxon>Bacillati</taxon>
        <taxon>Actinomycetota</taxon>
        <taxon>Actinomycetes</taxon>
        <taxon>Propionibacteriales</taxon>
        <taxon>Kribbellaceae</taxon>
        <taxon>Kribbella</taxon>
    </lineage>
</organism>
<dbReference type="SUPFAM" id="SSF46894">
    <property type="entry name" value="C-terminal effector domain of the bipartite response regulators"/>
    <property type="match status" value="1"/>
</dbReference>
<protein>
    <submittedName>
        <fullName evidence="7">DNA-binding SARP family transcriptional activator/tetratricopeptide (TPR) repeat protein</fullName>
    </submittedName>
</protein>
<dbReference type="PANTHER" id="PTHR35807">
    <property type="entry name" value="TRANSCRIPTIONAL REGULATOR REDD-RELATED"/>
    <property type="match status" value="1"/>
</dbReference>
<dbReference type="InterPro" id="IPR019734">
    <property type="entry name" value="TPR_rpt"/>
</dbReference>
<dbReference type="Pfam" id="PF00931">
    <property type="entry name" value="NB-ARC"/>
    <property type="match status" value="1"/>
</dbReference>
<evidence type="ECO:0000313" key="7">
    <source>
        <dbReference type="EMBL" id="MBB5840674.1"/>
    </source>
</evidence>
<keyword evidence="8" id="KW-1185">Reference proteome</keyword>
<dbReference type="GO" id="GO:0003677">
    <property type="term" value="F:DNA binding"/>
    <property type="evidence" value="ECO:0007669"/>
    <property type="project" value="UniProtKB-UniRule"/>
</dbReference>
<dbReference type="GO" id="GO:0000160">
    <property type="term" value="P:phosphorelay signal transduction system"/>
    <property type="evidence" value="ECO:0007669"/>
    <property type="project" value="InterPro"/>
</dbReference>
<feature type="domain" description="OmpR/PhoB-type" evidence="6">
    <location>
        <begin position="1"/>
        <end position="90"/>
    </location>
</feature>
<comment type="similarity">
    <text evidence="1">Belongs to the AfsR/DnrI/RedD regulatory family.</text>
</comment>
<keyword evidence="4" id="KW-0804">Transcription</keyword>
<evidence type="ECO:0000256" key="2">
    <source>
        <dbReference type="ARBA" id="ARBA00023015"/>
    </source>
</evidence>
<dbReference type="EMBL" id="JACHMY010000001">
    <property type="protein sequence ID" value="MBB5840674.1"/>
    <property type="molecule type" value="Genomic_DNA"/>
</dbReference>
<dbReference type="Pfam" id="PF03704">
    <property type="entry name" value="BTAD"/>
    <property type="match status" value="1"/>
</dbReference>
<dbReference type="RefSeq" id="WP_184803205.1">
    <property type="nucleotide sequence ID" value="NZ_JACHMY010000001.1"/>
</dbReference>
<dbReference type="SUPFAM" id="SSF48452">
    <property type="entry name" value="TPR-like"/>
    <property type="match status" value="2"/>
</dbReference>
<dbReference type="SMART" id="SM00862">
    <property type="entry name" value="Trans_reg_C"/>
    <property type="match status" value="1"/>
</dbReference>
<reference evidence="7 8" key="1">
    <citation type="submission" date="2020-08" db="EMBL/GenBank/DDBJ databases">
        <title>Sequencing the genomes of 1000 actinobacteria strains.</title>
        <authorList>
            <person name="Klenk H.-P."/>
        </authorList>
    </citation>
    <scope>NUCLEOTIDE SEQUENCE [LARGE SCALE GENOMIC DNA]</scope>
    <source>
        <strain evidence="7 8">DSM 28967</strain>
    </source>
</reference>
<accession>A0A7W9MYB7</accession>
<dbReference type="InterPro" id="IPR016032">
    <property type="entry name" value="Sig_transdc_resp-reg_C-effctor"/>
</dbReference>
<dbReference type="Gene3D" id="1.10.10.10">
    <property type="entry name" value="Winged helix-like DNA-binding domain superfamily/Winged helix DNA-binding domain"/>
    <property type="match status" value="1"/>
</dbReference>
<evidence type="ECO:0000256" key="1">
    <source>
        <dbReference type="ARBA" id="ARBA00005820"/>
    </source>
</evidence>
<dbReference type="Proteomes" id="UP000549971">
    <property type="component" value="Unassembled WGS sequence"/>
</dbReference>
<name>A0A7W9MYB7_9ACTN</name>
<evidence type="ECO:0000259" key="6">
    <source>
        <dbReference type="PROSITE" id="PS51755"/>
    </source>
</evidence>
<dbReference type="PANTHER" id="PTHR35807:SF1">
    <property type="entry name" value="TRANSCRIPTIONAL REGULATOR REDD"/>
    <property type="match status" value="1"/>
</dbReference>
<sequence length="931" mass="100728">MRFHLLGPVEAVVAERNVVPPGRGRLVLAALLLRANSTVSRNDLVDALWESDLPANPEAALQTTVSRLRSALDSCRDQITTEPHGYRITIDPEQLDLLQFRSTVEDAVQEDDPTTRVGLLRKALAQWRGEPLSGLPPSALVRDNAPALTEERLRAIELLATDQLELAQHAEIVPQLTSLARRYPARERLAVLLMQAQFRSGHQAEALHVYHRIRTYLADELGVDPGPELRRLYDEVLNSGEPRTTRRRREHHRPRQLPTDITRFTGRTADLAVLDTLIPTAAEPPVVIVALDGPGGVGKTALAVHWAHSVKHQFPDGQLYLNLRGHGPGQPLDSAMAIETVLRSLGITDQQIPTDLDGRSALLRTVLAGKRMLLLLDNAADANQIRPLLPGSGSLVLVTSRTQLRGLVVREGANRLTLDQLLSSEAAELLTRIIGDRARLAPTAIHDLVRRCNGLPLALVIAAERATRSPDARLDDLVAELSGERDQLDFLGSGDDPSTDIRSVFSWSYHALSPDAAGLLRLLAIFPGADIGVPAAAALAGLSQGQTVRLLDQLVDTSQLMNRRPGRYELHDLMRTYAAELAEQLDPPELRSAALHRLVDNYLQSAVVSRPWLQAGEPAIAFPAGLSEPDSIEDARSALAWHETEGRNLVAVAKLAVDQGFDDLCWRFAYAAWVGPHRGNNWQDLLEIQQAGLRAAERAGDLIGQAHGHSGIGGAHRGAGRQEEAIAEQLKALKLFQQVGDPSGQAATLRNLSAVCLDAGRHTEALTYGSSAQVADKATGRPGNTAKSAYQVALTLLALGKYDEAVVIGAEACALFREVGQRRAEAGALHLLATAWGRLGEHASAIDAARAAVEIRATMGDHAYQAVALEQLGDLLLATARRAEADRAWLEALGILDDLGDPAADVLRSRLGDLTIGGNLWPTPGPARIRY</sequence>
<dbReference type="SMART" id="SM01043">
    <property type="entry name" value="BTAD"/>
    <property type="match status" value="1"/>
</dbReference>
<dbReference type="InterPro" id="IPR036388">
    <property type="entry name" value="WH-like_DNA-bd_sf"/>
</dbReference>
<evidence type="ECO:0000256" key="5">
    <source>
        <dbReference type="PROSITE-ProRule" id="PRU01091"/>
    </source>
</evidence>
<dbReference type="GO" id="GO:0043531">
    <property type="term" value="F:ADP binding"/>
    <property type="evidence" value="ECO:0007669"/>
    <property type="project" value="InterPro"/>
</dbReference>
<dbReference type="Gene3D" id="1.25.40.10">
    <property type="entry name" value="Tetratricopeptide repeat domain"/>
    <property type="match status" value="2"/>
</dbReference>
<dbReference type="Pfam" id="PF13424">
    <property type="entry name" value="TPR_12"/>
    <property type="match status" value="1"/>
</dbReference>
<dbReference type="InterPro" id="IPR051677">
    <property type="entry name" value="AfsR-DnrI-RedD_regulator"/>
</dbReference>
<dbReference type="PRINTS" id="PR00364">
    <property type="entry name" value="DISEASERSIST"/>
</dbReference>
<dbReference type="InterPro" id="IPR027417">
    <property type="entry name" value="P-loop_NTPase"/>
</dbReference>
<keyword evidence="2" id="KW-0805">Transcription regulation</keyword>
<evidence type="ECO:0000256" key="3">
    <source>
        <dbReference type="ARBA" id="ARBA00023125"/>
    </source>
</evidence>
<dbReference type="CDD" id="cd15831">
    <property type="entry name" value="BTAD"/>
    <property type="match status" value="1"/>
</dbReference>
<feature type="DNA-binding region" description="OmpR/PhoB-type" evidence="5">
    <location>
        <begin position="1"/>
        <end position="90"/>
    </location>
</feature>
<dbReference type="GO" id="GO:0006355">
    <property type="term" value="P:regulation of DNA-templated transcription"/>
    <property type="evidence" value="ECO:0007669"/>
    <property type="project" value="InterPro"/>
</dbReference>
<dbReference type="SUPFAM" id="SSF52540">
    <property type="entry name" value="P-loop containing nucleoside triphosphate hydrolases"/>
    <property type="match status" value="1"/>
</dbReference>
<dbReference type="SMART" id="SM00028">
    <property type="entry name" value="TPR"/>
    <property type="match status" value="5"/>
</dbReference>
<dbReference type="PROSITE" id="PS51755">
    <property type="entry name" value="OMPR_PHOB"/>
    <property type="match status" value="1"/>
</dbReference>
<evidence type="ECO:0000313" key="8">
    <source>
        <dbReference type="Proteomes" id="UP000549971"/>
    </source>
</evidence>
<dbReference type="InterPro" id="IPR002182">
    <property type="entry name" value="NB-ARC"/>
</dbReference>
<dbReference type="InterPro" id="IPR001867">
    <property type="entry name" value="OmpR/PhoB-type_DNA-bd"/>
</dbReference>
<comment type="caution">
    <text evidence="7">The sequence shown here is derived from an EMBL/GenBank/DDBJ whole genome shotgun (WGS) entry which is preliminary data.</text>
</comment>
<dbReference type="AlphaFoldDB" id="A0A7W9MYB7"/>
<dbReference type="Pfam" id="PF00486">
    <property type="entry name" value="Trans_reg_C"/>
    <property type="match status" value="1"/>
</dbReference>
<evidence type="ECO:0000256" key="4">
    <source>
        <dbReference type="ARBA" id="ARBA00023163"/>
    </source>
</evidence>